<evidence type="ECO:0000313" key="4">
    <source>
        <dbReference type="Proteomes" id="UP000249081"/>
    </source>
</evidence>
<reference evidence="4" key="1">
    <citation type="submission" date="2018-04" db="EMBL/GenBank/DDBJ databases">
        <authorList>
            <person name="Cornet L."/>
        </authorList>
    </citation>
    <scope>NUCLEOTIDE SEQUENCE [LARGE SCALE GENOMIC DNA]</scope>
</reference>
<organism evidence="3 4">
    <name type="scientific">Shackletoniella antarctica</name>
    <dbReference type="NCBI Taxonomy" id="268115"/>
    <lineage>
        <taxon>Bacteria</taxon>
        <taxon>Bacillati</taxon>
        <taxon>Cyanobacteriota</taxon>
        <taxon>Cyanophyceae</taxon>
        <taxon>Oculatellales</taxon>
        <taxon>Oculatellaceae</taxon>
        <taxon>Shackletoniella</taxon>
    </lineage>
</organism>
<evidence type="ECO:0000256" key="1">
    <source>
        <dbReference type="ARBA" id="ARBA00023002"/>
    </source>
</evidence>
<dbReference type="Pfam" id="PF01243">
    <property type="entry name" value="PNPOx_N"/>
    <property type="match status" value="1"/>
</dbReference>
<dbReference type="GO" id="GO:0005829">
    <property type="term" value="C:cytosol"/>
    <property type="evidence" value="ECO:0007669"/>
    <property type="project" value="TreeGrafter"/>
</dbReference>
<dbReference type="InterPro" id="IPR011576">
    <property type="entry name" value="Pyridox_Oxase_N"/>
</dbReference>
<dbReference type="InterPro" id="IPR012349">
    <property type="entry name" value="Split_barrel_FMN-bd"/>
</dbReference>
<dbReference type="GO" id="GO:0070967">
    <property type="term" value="F:coenzyme F420 binding"/>
    <property type="evidence" value="ECO:0007669"/>
    <property type="project" value="TreeGrafter"/>
</dbReference>
<reference evidence="3 4" key="2">
    <citation type="submission" date="2018-06" db="EMBL/GenBank/DDBJ databases">
        <title>Metagenomic assembly of (sub)arctic Cyanobacteria and their associated microbiome from non-axenic cultures.</title>
        <authorList>
            <person name="Baurain D."/>
        </authorList>
    </citation>
    <scope>NUCLEOTIDE SEQUENCE [LARGE SCALE GENOMIC DNA]</scope>
    <source>
        <strain evidence="3">ULC041bin1</strain>
    </source>
</reference>
<feature type="domain" description="Pyridoxamine 5'-phosphate oxidase N-terminal" evidence="2">
    <location>
        <begin position="9"/>
        <end position="140"/>
    </location>
</feature>
<evidence type="ECO:0000313" key="3">
    <source>
        <dbReference type="EMBL" id="PZO40697.1"/>
    </source>
</evidence>
<protein>
    <submittedName>
        <fullName evidence="3">Pyridoxamine 5-phosphate oxidase</fullName>
    </submittedName>
</protein>
<dbReference type="InterPro" id="IPR052019">
    <property type="entry name" value="F420H2_bilvrd_red/Heme_oxyg"/>
</dbReference>
<dbReference type="Proteomes" id="UP000249081">
    <property type="component" value="Unassembled WGS sequence"/>
</dbReference>
<dbReference type="InterPro" id="IPR014419">
    <property type="entry name" value="HutZ"/>
</dbReference>
<dbReference type="AlphaFoldDB" id="A0A2W4WBY3"/>
<dbReference type="PIRSF" id="PIRSF004633">
    <property type="entry name" value="UCP_PLP_oxd"/>
    <property type="match status" value="1"/>
</dbReference>
<comment type="caution">
    <text evidence="3">The sequence shown here is derived from an EMBL/GenBank/DDBJ whole genome shotgun (WGS) entry which is preliminary data.</text>
</comment>
<dbReference type="PANTHER" id="PTHR35176:SF6">
    <property type="entry name" value="HEME OXYGENASE HI_0854-RELATED"/>
    <property type="match status" value="1"/>
</dbReference>
<name>A0A2W4WBY3_9CYAN</name>
<gene>
    <name evidence="3" type="ORF">DCF17_11635</name>
</gene>
<proteinExistence type="predicted"/>
<dbReference type="EMBL" id="QBMN01000072">
    <property type="protein sequence ID" value="PZO40697.1"/>
    <property type="molecule type" value="Genomic_DNA"/>
</dbReference>
<dbReference type="SUPFAM" id="SSF50475">
    <property type="entry name" value="FMN-binding split barrel"/>
    <property type="match status" value="1"/>
</dbReference>
<accession>A0A2W4WBY3</accession>
<sequence length="171" mass="18714">MPSFDAVLAAYRDLPQRVQSLMLSTVDGGGQPQASYAPYVIDDRHQIYIFTSGLSAHTDNLHATGLASVLLIEDESAAPQVFARQRISYDCRATLLPRGNPSWEAIADRFEQRFGEIISMLRSLEDFQIFCLSPQGGRFVMGFGAAYAVDPQHLGQLIGPPQTGPDNAAQQ</sequence>
<evidence type="ECO:0000259" key="2">
    <source>
        <dbReference type="Pfam" id="PF01243"/>
    </source>
</evidence>
<dbReference type="PANTHER" id="PTHR35176">
    <property type="entry name" value="HEME OXYGENASE HI_0854-RELATED"/>
    <property type="match status" value="1"/>
</dbReference>
<dbReference type="Gene3D" id="2.30.110.10">
    <property type="entry name" value="Electron Transport, Fmn-binding Protein, Chain A"/>
    <property type="match status" value="1"/>
</dbReference>
<keyword evidence="1" id="KW-0560">Oxidoreductase</keyword>
<dbReference type="GO" id="GO:0016627">
    <property type="term" value="F:oxidoreductase activity, acting on the CH-CH group of donors"/>
    <property type="evidence" value="ECO:0007669"/>
    <property type="project" value="TreeGrafter"/>
</dbReference>